<keyword evidence="2" id="KW-1185">Reference proteome</keyword>
<dbReference type="EMBL" id="BSXU01009137">
    <property type="protein sequence ID" value="GME68211.1"/>
    <property type="molecule type" value="Genomic_DNA"/>
</dbReference>
<proteinExistence type="predicted"/>
<comment type="caution">
    <text evidence="1">The sequence shown here is derived from an EMBL/GenBank/DDBJ whole genome shotgun (WGS) entry which is preliminary data.</text>
</comment>
<dbReference type="AlphaFoldDB" id="A0A9W6SZY3"/>
<evidence type="ECO:0000313" key="1">
    <source>
        <dbReference type="EMBL" id="GME68211.1"/>
    </source>
</evidence>
<name>A0A9W6SZY3_AMBMO</name>
<sequence>MFKCISRYTKINKLVGQTHPLQRHYTQQSELLSPENVEDISYQLKSDLIKRLKRQNEQHGQSSTISWLDAFHKDNSADQTIRINEIKKAFHRFSRPWSIENLKNNPITSFFYELDKVEDQYTVKVLSNVKDEKLAMVFTKNVMDRYNEIFDQLNTYGNLDLKEGKCGIVDSSQFSLRKTKFITMLNKIQVGENGEVVNQDSKISELVQKYLELPVPRLVNFHHDQIVKFRDVVTEGFTVRECFQVSGAILKDIQESSKPFTHEEYVSWIDKLFSDP</sequence>
<accession>A0A9W6SZY3</accession>
<dbReference type="Proteomes" id="UP001165063">
    <property type="component" value="Unassembled WGS sequence"/>
</dbReference>
<protein>
    <submittedName>
        <fullName evidence="1">Unnamed protein product</fullName>
    </submittedName>
</protein>
<reference evidence="1" key="1">
    <citation type="submission" date="2023-04" db="EMBL/GenBank/DDBJ databases">
        <title>Ambrosiozyma monospora NBRC 1965.</title>
        <authorList>
            <person name="Ichikawa N."/>
            <person name="Sato H."/>
            <person name="Tonouchi N."/>
        </authorList>
    </citation>
    <scope>NUCLEOTIDE SEQUENCE</scope>
    <source>
        <strain evidence="1">NBRC 1965</strain>
    </source>
</reference>
<evidence type="ECO:0000313" key="2">
    <source>
        <dbReference type="Proteomes" id="UP001165063"/>
    </source>
</evidence>
<organism evidence="1 2">
    <name type="scientific">Ambrosiozyma monospora</name>
    <name type="common">Yeast</name>
    <name type="synonym">Endomycopsis monosporus</name>
    <dbReference type="NCBI Taxonomy" id="43982"/>
    <lineage>
        <taxon>Eukaryota</taxon>
        <taxon>Fungi</taxon>
        <taxon>Dikarya</taxon>
        <taxon>Ascomycota</taxon>
        <taxon>Saccharomycotina</taxon>
        <taxon>Pichiomycetes</taxon>
        <taxon>Pichiales</taxon>
        <taxon>Pichiaceae</taxon>
        <taxon>Ambrosiozyma</taxon>
    </lineage>
</organism>
<gene>
    <name evidence="1" type="ORF">Amon01_000898700</name>
</gene>